<sequence>MKSYYQNGSSCATMVVAELIKIEISKLEKLKKFGRNPDGFLEKYEDPFMDSYREVEKDFEVSNSELLKSFEIAFAYLERVYTN</sequence>
<keyword evidence="2" id="KW-1185">Reference proteome</keyword>
<proteinExistence type="predicted"/>
<dbReference type="EMBL" id="JBHSHL010000065">
    <property type="protein sequence ID" value="MFC4805748.1"/>
    <property type="molecule type" value="Genomic_DNA"/>
</dbReference>
<comment type="caution">
    <text evidence="1">The sequence shown here is derived from an EMBL/GenBank/DDBJ whole genome shotgun (WGS) entry which is preliminary data.</text>
</comment>
<accession>A0ABV9QP48</accession>
<gene>
    <name evidence="1" type="ORF">ACFO4R_11905</name>
</gene>
<reference evidence="2" key="1">
    <citation type="journal article" date="2019" name="Int. J. Syst. Evol. Microbiol.">
        <title>The Global Catalogue of Microorganisms (GCM) 10K type strain sequencing project: providing services to taxonomists for standard genome sequencing and annotation.</title>
        <authorList>
            <consortium name="The Broad Institute Genomics Platform"/>
            <consortium name="The Broad Institute Genome Sequencing Center for Infectious Disease"/>
            <person name="Wu L."/>
            <person name="Ma J."/>
        </authorList>
    </citation>
    <scope>NUCLEOTIDE SEQUENCE [LARGE SCALE GENOMIC DNA]</scope>
    <source>
        <strain evidence="2">CCUG 46385</strain>
    </source>
</reference>
<evidence type="ECO:0000313" key="1">
    <source>
        <dbReference type="EMBL" id="MFC4805748.1"/>
    </source>
</evidence>
<protein>
    <recommendedName>
        <fullName evidence="3">HEPN domain-containing protein</fullName>
    </recommendedName>
</protein>
<name>A0ABV9QP48_9FIRM</name>
<evidence type="ECO:0008006" key="3">
    <source>
        <dbReference type="Google" id="ProtNLM"/>
    </source>
</evidence>
<evidence type="ECO:0000313" key="2">
    <source>
        <dbReference type="Proteomes" id="UP001595916"/>
    </source>
</evidence>
<dbReference type="Proteomes" id="UP001595916">
    <property type="component" value="Unassembled WGS sequence"/>
</dbReference>
<organism evidence="1 2">
    <name type="scientific">Filifactor villosus</name>
    <dbReference type="NCBI Taxonomy" id="29374"/>
    <lineage>
        <taxon>Bacteria</taxon>
        <taxon>Bacillati</taxon>
        <taxon>Bacillota</taxon>
        <taxon>Clostridia</taxon>
        <taxon>Peptostreptococcales</taxon>
        <taxon>Filifactoraceae</taxon>
        <taxon>Filifactor</taxon>
    </lineage>
</organism>
<dbReference type="RefSeq" id="WP_379789438.1">
    <property type="nucleotide sequence ID" value="NZ_JBHSHL010000065.1"/>
</dbReference>